<reference evidence="1 2" key="1">
    <citation type="submission" date="2020-08" db="EMBL/GenBank/DDBJ databases">
        <title>Sequencing the genomes of 1000 actinobacteria strains.</title>
        <authorList>
            <person name="Klenk H.-P."/>
        </authorList>
    </citation>
    <scope>NUCLEOTIDE SEQUENCE [LARGE SCALE GENOMIC DNA]</scope>
    <source>
        <strain evidence="1 2">DSM 45886</strain>
    </source>
</reference>
<dbReference type="RefSeq" id="WP_281384897.1">
    <property type="nucleotide sequence ID" value="NZ_JACHJW010000001.1"/>
</dbReference>
<accession>A0A7W7WR15</accession>
<dbReference type="EMBL" id="JACHJW010000001">
    <property type="protein sequence ID" value="MBB4960620.1"/>
    <property type="molecule type" value="Genomic_DNA"/>
</dbReference>
<gene>
    <name evidence="1" type="ORF">FHR38_004353</name>
</gene>
<dbReference type="AlphaFoldDB" id="A0A7W7WR15"/>
<evidence type="ECO:0000313" key="1">
    <source>
        <dbReference type="EMBL" id="MBB4960620.1"/>
    </source>
</evidence>
<protein>
    <submittedName>
        <fullName evidence="1">Phospholipid N-methyltransferase</fullName>
    </submittedName>
</protein>
<dbReference type="GO" id="GO:0032259">
    <property type="term" value="P:methylation"/>
    <property type="evidence" value="ECO:0007669"/>
    <property type="project" value="UniProtKB-KW"/>
</dbReference>
<comment type="caution">
    <text evidence="1">The sequence shown here is derived from an EMBL/GenBank/DDBJ whole genome shotgun (WGS) entry which is preliminary data.</text>
</comment>
<sequence length="40" mass="4228">MRSLPRAIAPSADPLCRQLAEIVPADAASVVVELARARGR</sequence>
<organism evidence="1 2">
    <name type="scientific">Micromonospora polyrhachis</name>
    <dbReference type="NCBI Taxonomy" id="1282883"/>
    <lineage>
        <taxon>Bacteria</taxon>
        <taxon>Bacillati</taxon>
        <taxon>Actinomycetota</taxon>
        <taxon>Actinomycetes</taxon>
        <taxon>Micromonosporales</taxon>
        <taxon>Micromonosporaceae</taxon>
        <taxon>Micromonospora</taxon>
    </lineage>
</organism>
<keyword evidence="1" id="KW-0489">Methyltransferase</keyword>
<keyword evidence="1" id="KW-0808">Transferase</keyword>
<evidence type="ECO:0000313" key="2">
    <source>
        <dbReference type="Proteomes" id="UP000578819"/>
    </source>
</evidence>
<dbReference type="GO" id="GO:0008168">
    <property type="term" value="F:methyltransferase activity"/>
    <property type="evidence" value="ECO:0007669"/>
    <property type="project" value="UniProtKB-KW"/>
</dbReference>
<name>A0A7W7WR15_9ACTN</name>
<keyword evidence="2" id="KW-1185">Reference proteome</keyword>
<dbReference type="Proteomes" id="UP000578819">
    <property type="component" value="Unassembled WGS sequence"/>
</dbReference>
<proteinExistence type="predicted"/>